<evidence type="ECO:0000256" key="5">
    <source>
        <dbReference type="ARBA" id="ARBA00022801"/>
    </source>
</evidence>
<comment type="similarity">
    <text evidence="1 7">Belongs to the peptidase S46 family.</text>
</comment>
<protein>
    <recommendedName>
        <fullName evidence="7">Dipeptidyl-peptidase</fullName>
        <ecNumber evidence="7">3.4.14.-</ecNumber>
    </recommendedName>
</protein>
<dbReference type="GO" id="GO:0043171">
    <property type="term" value="P:peptide catabolic process"/>
    <property type="evidence" value="ECO:0007669"/>
    <property type="project" value="UniProtKB-UniRule"/>
</dbReference>
<proteinExistence type="inferred from homology"/>
<keyword evidence="9" id="KW-1185">Reference proteome</keyword>
<dbReference type="InterPro" id="IPR009003">
    <property type="entry name" value="Peptidase_S1_PA"/>
</dbReference>
<dbReference type="PANTHER" id="PTHR38469:SF1">
    <property type="entry name" value="PERIPLASMIC PEPTIDASE SUBFAMILY S1B"/>
    <property type="match status" value="1"/>
</dbReference>
<accession>A0A4Y8WNW8</accession>
<dbReference type="EC" id="3.4.14.-" evidence="7"/>
<evidence type="ECO:0000313" key="9">
    <source>
        <dbReference type="Proteomes" id="UP000297225"/>
    </source>
</evidence>
<keyword evidence="2 7" id="KW-0031">Aminopeptidase</keyword>
<feature type="signal peptide" evidence="7">
    <location>
        <begin position="1"/>
        <end position="21"/>
    </location>
</feature>
<evidence type="ECO:0000256" key="6">
    <source>
        <dbReference type="ARBA" id="ARBA00022825"/>
    </source>
</evidence>
<dbReference type="OrthoDB" id="9805367at2"/>
<reference evidence="8 9" key="1">
    <citation type="submission" date="2019-03" db="EMBL/GenBank/DDBJ databases">
        <title>Porphyromonas levii Isolated from the Uterus of Dairy Cows.</title>
        <authorList>
            <person name="Francis A.M."/>
        </authorList>
    </citation>
    <scope>NUCLEOTIDE SEQUENCE [LARGE SCALE GENOMIC DNA]</scope>
    <source>
        <strain evidence="8 9">AF5678</strain>
    </source>
</reference>
<gene>
    <name evidence="8" type="ORF">E4P47_05450</name>
</gene>
<dbReference type="InterPro" id="IPR019500">
    <property type="entry name" value="Pep_S46"/>
</dbReference>
<evidence type="ECO:0000313" key="8">
    <source>
        <dbReference type="EMBL" id="TFH95023.1"/>
    </source>
</evidence>
<sequence>MMKRWLAAAAAVLFVAPIAKADEGMWMVQFLKQQNLAKMQAMGMQMSAEDIYNPGKGSLVDAVVQFGGGCTGEIISSQGLVITNHHCGFGEIQNHSSVDHNYLRDGFYAPTLQSELPNPGLTVTIVEEIVDATDYLNSYIKAKGITDPLQYMRRAFLRKVAEQWYKENRGELTNGVNLDMAPFYEGNRYYLFVKKIYSDIRLVAAPPSCIGKFGADTDNWAWPRHSGDFSVFRIYTAPDGSPAEYAAENIPLNPKYYLKINSSGVQEDDFVMMMGFPGTTNHFYTPSEVVERRDIDNQIRIDLRKVRQETMWEEMMKDEAVNIQYAAKYQGSTNAYKNAIGTNWATNKMDFEGNKRAMVDKLRAYAKKVGKPEYAQAIDKIESMVAERAKLRALSKIYDEGLNRAVETMRAPLLTEKEFANTEPDKFMKQLDNYFNKDYNIAVDKKVTKAMLTAVLDYIQKVQGTETLPVELAAPAIAKALLERGELDKVFDNSLYQNREKLQQILKGKTYNDYASDPLVALAMATHNDIATISKALAEYDRDFAFARKTMLQGMLEMEGEMNLWPDANLTLRYTFGRVKGYSPRDNVYYGHQTTMEGIMEKWDDNSPEFYLLPKVVEIYKAKDFGKLALANGKMPVDFISTTHSTGGNSGSPLVNGRGELVGINFDRNWEGVGGDIQYLPDYQRSIIVDARYLLLVLDKYLGAQRLLDEIDIVE</sequence>
<feature type="chain" id="PRO_5035981638" description="Dipeptidyl-peptidase" evidence="7">
    <location>
        <begin position="22"/>
        <end position="715"/>
    </location>
</feature>
<evidence type="ECO:0000256" key="2">
    <source>
        <dbReference type="ARBA" id="ARBA00022438"/>
    </source>
</evidence>
<keyword evidence="4 7" id="KW-0732">Signal</keyword>
<dbReference type="PANTHER" id="PTHR38469">
    <property type="entry name" value="PERIPLASMIC PEPTIDASE SUBFAMILY S1B"/>
    <property type="match status" value="1"/>
</dbReference>
<dbReference type="AlphaFoldDB" id="A0A4Y8WNW8"/>
<evidence type="ECO:0000256" key="4">
    <source>
        <dbReference type="ARBA" id="ARBA00022729"/>
    </source>
</evidence>
<keyword evidence="6 7" id="KW-0720">Serine protease</keyword>
<dbReference type="GO" id="GO:0070009">
    <property type="term" value="F:serine-type aminopeptidase activity"/>
    <property type="evidence" value="ECO:0007669"/>
    <property type="project" value="UniProtKB-UniRule"/>
</dbReference>
<evidence type="ECO:0000256" key="3">
    <source>
        <dbReference type="ARBA" id="ARBA00022670"/>
    </source>
</evidence>
<dbReference type="InterPro" id="IPR043504">
    <property type="entry name" value="Peptidase_S1_PA_chymotrypsin"/>
</dbReference>
<dbReference type="Proteomes" id="UP000297225">
    <property type="component" value="Unassembled WGS sequence"/>
</dbReference>
<name>A0A4Y8WNW8_9PORP</name>
<comment type="caution">
    <text evidence="8">The sequence shown here is derived from an EMBL/GenBank/DDBJ whole genome shotgun (WGS) entry which is preliminary data.</text>
</comment>
<keyword evidence="5 7" id="KW-0378">Hydrolase</keyword>
<evidence type="ECO:0000256" key="1">
    <source>
        <dbReference type="ARBA" id="ARBA00010491"/>
    </source>
</evidence>
<dbReference type="GO" id="GO:0008239">
    <property type="term" value="F:dipeptidyl-peptidase activity"/>
    <property type="evidence" value="ECO:0007669"/>
    <property type="project" value="UniProtKB-UniRule"/>
</dbReference>
<dbReference type="STRING" id="1122973.GCA_000379925_00412"/>
<dbReference type="SUPFAM" id="SSF50494">
    <property type="entry name" value="Trypsin-like serine proteases"/>
    <property type="match status" value="1"/>
</dbReference>
<dbReference type="Gene3D" id="2.40.10.10">
    <property type="entry name" value="Trypsin-like serine proteases"/>
    <property type="match status" value="1"/>
</dbReference>
<evidence type="ECO:0000256" key="7">
    <source>
        <dbReference type="RuleBase" id="RU366067"/>
    </source>
</evidence>
<dbReference type="GO" id="GO:0006508">
    <property type="term" value="P:proteolysis"/>
    <property type="evidence" value="ECO:0007669"/>
    <property type="project" value="UniProtKB-KW"/>
</dbReference>
<dbReference type="EMBL" id="SPNC01000070">
    <property type="protein sequence ID" value="TFH95023.1"/>
    <property type="molecule type" value="Genomic_DNA"/>
</dbReference>
<dbReference type="Pfam" id="PF10459">
    <property type="entry name" value="Peptidase_S46"/>
    <property type="match status" value="1"/>
</dbReference>
<comment type="function">
    <text evidence="7">Catalyzes the removal of dipeptides from the N-terminus of oligopeptides.</text>
</comment>
<keyword evidence="3 7" id="KW-0645">Protease</keyword>
<organism evidence="8 9">
    <name type="scientific">Porphyromonas levii</name>
    <dbReference type="NCBI Taxonomy" id="28114"/>
    <lineage>
        <taxon>Bacteria</taxon>
        <taxon>Pseudomonadati</taxon>
        <taxon>Bacteroidota</taxon>
        <taxon>Bacteroidia</taxon>
        <taxon>Bacteroidales</taxon>
        <taxon>Porphyromonadaceae</taxon>
        <taxon>Porphyromonas</taxon>
    </lineage>
</organism>